<keyword evidence="4" id="KW-1185">Reference proteome</keyword>
<protein>
    <submittedName>
        <fullName evidence="3">Putative predicted metal-dependent hydrolase</fullName>
    </submittedName>
</protein>
<dbReference type="Proteomes" id="UP000195981">
    <property type="component" value="Unassembled WGS sequence"/>
</dbReference>
<dbReference type="CDD" id="cd07344">
    <property type="entry name" value="M48_yhfN_like"/>
    <property type="match status" value="1"/>
</dbReference>
<keyword evidence="3" id="KW-0378">Hydrolase</keyword>
<dbReference type="PANTHER" id="PTHR30399:SF1">
    <property type="entry name" value="UTP PYROPHOSPHATASE"/>
    <property type="match status" value="1"/>
</dbReference>
<dbReference type="PANTHER" id="PTHR30399">
    <property type="entry name" value="UNCHARACTERIZED PROTEIN YGJP"/>
    <property type="match status" value="1"/>
</dbReference>
<evidence type="ECO:0000313" key="3">
    <source>
        <dbReference type="EMBL" id="SLM95063.1"/>
    </source>
</evidence>
<gene>
    <name evidence="3" type="ORF">FM110_12180</name>
</gene>
<sequence length="184" mass="20988">MTGPNGERVLVRRSARRRRAVTITRRDGDLVVAIPASMSRRQEAQWVRTMVERMARQDRRVSGRSDAELAERARLLSERHFEGRARPSSVTWSSRQRSRWGSCTPLDGTIRISDRLKDMPEDVLDYVLVHELAHLFEDGHTPAFWALVGRFPHAERARGFLDGVSWAEQRGTGGTPEESEGPDR</sequence>
<feature type="region of interest" description="Disordered" evidence="1">
    <location>
        <begin position="164"/>
        <end position="184"/>
    </location>
</feature>
<accession>A0A1X6X7G9</accession>
<evidence type="ECO:0000259" key="2">
    <source>
        <dbReference type="Pfam" id="PF01863"/>
    </source>
</evidence>
<dbReference type="EMBL" id="FWFG01000107">
    <property type="protein sequence ID" value="SLM95063.1"/>
    <property type="molecule type" value="Genomic_DNA"/>
</dbReference>
<dbReference type="RefSeq" id="WP_234992447.1">
    <property type="nucleotide sequence ID" value="NZ_FWFG01000107.1"/>
</dbReference>
<proteinExistence type="predicted"/>
<dbReference type="AlphaFoldDB" id="A0A1X6X7G9"/>
<organism evidence="3 4">
    <name type="scientific">Brachybacterium nesterenkovii</name>
    <dbReference type="NCBI Taxonomy" id="47847"/>
    <lineage>
        <taxon>Bacteria</taxon>
        <taxon>Bacillati</taxon>
        <taxon>Actinomycetota</taxon>
        <taxon>Actinomycetes</taxon>
        <taxon>Micrococcales</taxon>
        <taxon>Dermabacteraceae</taxon>
        <taxon>Brachybacterium</taxon>
    </lineage>
</organism>
<dbReference type="GO" id="GO:0016787">
    <property type="term" value="F:hydrolase activity"/>
    <property type="evidence" value="ECO:0007669"/>
    <property type="project" value="UniProtKB-KW"/>
</dbReference>
<evidence type="ECO:0000256" key="1">
    <source>
        <dbReference type="SAM" id="MobiDB-lite"/>
    </source>
</evidence>
<dbReference type="Gene3D" id="3.30.2010.10">
    <property type="entry name" value="Metalloproteases ('zincins'), catalytic domain"/>
    <property type="match status" value="1"/>
</dbReference>
<dbReference type="Pfam" id="PF01863">
    <property type="entry name" value="YgjP-like"/>
    <property type="match status" value="1"/>
</dbReference>
<dbReference type="InterPro" id="IPR002725">
    <property type="entry name" value="YgjP-like_metallopeptidase"/>
</dbReference>
<dbReference type="InterPro" id="IPR053136">
    <property type="entry name" value="UTP_pyrophosphatase-like"/>
</dbReference>
<feature type="domain" description="YgjP-like metallopeptidase" evidence="2">
    <location>
        <begin position="94"/>
        <end position="157"/>
    </location>
</feature>
<evidence type="ECO:0000313" key="4">
    <source>
        <dbReference type="Proteomes" id="UP000195981"/>
    </source>
</evidence>
<name>A0A1X6X7G9_9MICO</name>
<reference evidence="3 4" key="1">
    <citation type="submission" date="2017-02" db="EMBL/GenBank/DDBJ databases">
        <authorList>
            <person name="Peterson S.W."/>
        </authorList>
    </citation>
    <scope>NUCLEOTIDE SEQUENCE [LARGE SCALE GENOMIC DNA]</scope>
    <source>
        <strain evidence="3 4">CIP104813</strain>
    </source>
</reference>